<dbReference type="InterPro" id="IPR039218">
    <property type="entry name" value="REM_fam"/>
</dbReference>
<dbReference type="SMART" id="SM01019">
    <property type="entry name" value="B3"/>
    <property type="match status" value="2"/>
</dbReference>
<evidence type="ECO:0000259" key="7">
    <source>
        <dbReference type="PROSITE" id="PS50863"/>
    </source>
</evidence>
<feature type="domain" description="TF-B3" evidence="7">
    <location>
        <begin position="180"/>
        <end position="272"/>
    </location>
</feature>
<dbReference type="EMBL" id="JAVXUO010000873">
    <property type="protein sequence ID" value="KAK2988435.1"/>
    <property type="molecule type" value="Genomic_DNA"/>
</dbReference>
<dbReference type="Gene3D" id="2.40.330.10">
    <property type="entry name" value="DNA-binding pseudobarrel domain"/>
    <property type="match status" value="2"/>
</dbReference>
<dbReference type="PANTHER" id="PTHR31674">
    <property type="entry name" value="B3 DOMAIN-CONTAINING PROTEIN REM-LIKE 3-RELATED"/>
    <property type="match status" value="1"/>
</dbReference>
<dbReference type="PANTHER" id="PTHR31674:SF62">
    <property type="entry name" value="B3 DOMAIN-CONTAINING PROTEIN REM14-RELATED"/>
    <property type="match status" value="1"/>
</dbReference>
<evidence type="ECO:0000256" key="6">
    <source>
        <dbReference type="ARBA" id="ARBA00023242"/>
    </source>
</evidence>
<evidence type="ECO:0000256" key="1">
    <source>
        <dbReference type="ARBA" id="ARBA00004123"/>
    </source>
</evidence>
<gene>
    <name evidence="8" type="ORF">RJ640_001384</name>
</gene>
<dbReference type="InterPro" id="IPR015300">
    <property type="entry name" value="DNA-bd_pseudobarrel_sf"/>
</dbReference>
<evidence type="ECO:0000313" key="9">
    <source>
        <dbReference type="Proteomes" id="UP001187471"/>
    </source>
</evidence>
<evidence type="ECO:0000256" key="4">
    <source>
        <dbReference type="ARBA" id="ARBA00023125"/>
    </source>
</evidence>
<dbReference type="GO" id="GO:0003677">
    <property type="term" value="F:DNA binding"/>
    <property type="evidence" value="ECO:0007669"/>
    <property type="project" value="UniProtKB-KW"/>
</dbReference>
<keyword evidence="9" id="KW-1185">Reference proteome</keyword>
<dbReference type="Proteomes" id="UP001187471">
    <property type="component" value="Unassembled WGS sequence"/>
</dbReference>
<protein>
    <recommendedName>
        <fullName evidence="7">TF-B3 domain-containing protein</fullName>
    </recommendedName>
</protein>
<dbReference type="CDD" id="cd10017">
    <property type="entry name" value="B3_DNA"/>
    <property type="match status" value="2"/>
</dbReference>
<evidence type="ECO:0000256" key="5">
    <source>
        <dbReference type="ARBA" id="ARBA00023163"/>
    </source>
</evidence>
<feature type="domain" description="TF-B3" evidence="7">
    <location>
        <begin position="24"/>
        <end position="95"/>
    </location>
</feature>
<evidence type="ECO:0000256" key="2">
    <source>
        <dbReference type="ARBA" id="ARBA00022737"/>
    </source>
</evidence>
<name>A0AA88SEW1_9ASTE</name>
<evidence type="ECO:0000313" key="8">
    <source>
        <dbReference type="EMBL" id="KAK2988435.1"/>
    </source>
</evidence>
<comment type="caution">
    <text evidence="8">The sequence shown here is derived from an EMBL/GenBank/DDBJ whole genome shotgun (WGS) entry which is preliminary data.</text>
</comment>
<comment type="subcellular location">
    <subcellularLocation>
        <location evidence="1">Nucleus</location>
    </subcellularLocation>
</comment>
<dbReference type="Pfam" id="PF02362">
    <property type="entry name" value="B3"/>
    <property type="match status" value="2"/>
</dbReference>
<evidence type="ECO:0000256" key="3">
    <source>
        <dbReference type="ARBA" id="ARBA00023015"/>
    </source>
</evidence>
<dbReference type="GO" id="GO:0005634">
    <property type="term" value="C:nucleus"/>
    <property type="evidence" value="ECO:0007669"/>
    <property type="project" value="UniProtKB-SubCell"/>
</dbReference>
<dbReference type="AlphaFoldDB" id="A0AA88SEW1"/>
<organism evidence="8 9">
    <name type="scientific">Escallonia rubra</name>
    <dbReference type="NCBI Taxonomy" id="112253"/>
    <lineage>
        <taxon>Eukaryota</taxon>
        <taxon>Viridiplantae</taxon>
        <taxon>Streptophyta</taxon>
        <taxon>Embryophyta</taxon>
        <taxon>Tracheophyta</taxon>
        <taxon>Spermatophyta</taxon>
        <taxon>Magnoliopsida</taxon>
        <taxon>eudicotyledons</taxon>
        <taxon>Gunneridae</taxon>
        <taxon>Pentapetalae</taxon>
        <taxon>asterids</taxon>
        <taxon>campanulids</taxon>
        <taxon>Escalloniales</taxon>
        <taxon>Escalloniaceae</taxon>
        <taxon>Escallonia</taxon>
    </lineage>
</organism>
<reference evidence="8" key="1">
    <citation type="submission" date="2022-12" db="EMBL/GenBank/DDBJ databases">
        <title>Draft genome assemblies for two species of Escallonia (Escalloniales).</title>
        <authorList>
            <person name="Chanderbali A."/>
            <person name="Dervinis C."/>
            <person name="Anghel I."/>
            <person name="Soltis D."/>
            <person name="Soltis P."/>
            <person name="Zapata F."/>
        </authorList>
    </citation>
    <scope>NUCLEOTIDE SEQUENCE</scope>
    <source>
        <strain evidence="8">UCBG92.1500</strain>
        <tissue evidence="8">Leaf</tissue>
    </source>
</reference>
<keyword evidence="2" id="KW-0677">Repeat</keyword>
<keyword evidence="5" id="KW-0804">Transcription</keyword>
<keyword evidence="6" id="KW-0539">Nucleus</keyword>
<dbReference type="SUPFAM" id="SSF101936">
    <property type="entry name" value="DNA-binding pseudobarrel domain"/>
    <property type="match status" value="2"/>
</dbReference>
<dbReference type="InterPro" id="IPR003340">
    <property type="entry name" value="B3_DNA-bd"/>
</dbReference>
<keyword evidence="3" id="KW-0805">Transcription regulation</keyword>
<proteinExistence type="predicted"/>
<sequence>MKIPPKKPHFFKYIQPCLGSGVRIPKAFFNYIRGENLEQAMLRRGNQTWPVKINDGMFENGWTKFACDNKVEEGYFLVFRHEGHMVFDVMIFEPSSYEKEYQIPVAPCSPSEAKEATSAGSTKQYKLNGSNKYQKGKDIMSTGEAKATSSGLRLKKKMKITTCNQGKAINNSTPDCHLSYFESTLTRYNITNSVLYLPNKFTRTNGLSNGVMILRDEKQRSWPVEMRDAGSYVYIGHGWSDFCIANDLKEGDSFKFELFKKGKKPIVKFTVSIVLYNLEENLVSCLGI</sequence>
<dbReference type="PROSITE" id="PS50863">
    <property type="entry name" value="B3"/>
    <property type="match status" value="2"/>
</dbReference>
<keyword evidence="4" id="KW-0238">DNA-binding</keyword>
<accession>A0AA88SEW1</accession>